<evidence type="ECO:0000259" key="2">
    <source>
        <dbReference type="Pfam" id="PF25545"/>
    </source>
</evidence>
<dbReference type="Pfam" id="PF25545">
    <property type="entry name" value="DUF7924"/>
    <property type="match status" value="1"/>
</dbReference>
<evidence type="ECO:0000313" key="3">
    <source>
        <dbReference type="EMBL" id="KAA6406411.1"/>
    </source>
</evidence>
<accession>A0A5M8PAX3</accession>
<name>A0A5M8PAX3_9LECA</name>
<dbReference type="PANTHER" id="PTHR42470:SF2">
    <property type="match status" value="1"/>
</dbReference>
<reference evidence="3 4" key="1">
    <citation type="submission" date="2019-09" db="EMBL/GenBank/DDBJ databases">
        <title>The hologenome of the rock-dwelling lichen Lasallia pustulata.</title>
        <authorList>
            <person name="Greshake Tzovaras B."/>
            <person name="Segers F."/>
            <person name="Bicker A."/>
            <person name="Dal Grande F."/>
            <person name="Otte J."/>
            <person name="Hankeln T."/>
            <person name="Schmitt I."/>
            <person name="Ebersberger I."/>
        </authorList>
    </citation>
    <scope>NUCLEOTIDE SEQUENCE [LARGE SCALE GENOMIC DNA]</scope>
    <source>
        <strain evidence="3">A1-1</strain>
    </source>
</reference>
<gene>
    <name evidence="3" type="ORF">FRX48_09802</name>
</gene>
<feature type="region of interest" description="Disordered" evidence="1">
    <location>
        <begin position="1"/>
        <end position="21"/>
    </location>
</feature>
<proteinExistence type="predicted"/>
<dbReference type="AlphaFoldDB" id="A0A5M8PAX3"/>
<sequence>MSQLLHSLKKRSNASTQSPRFSTSHPFYRSLLFHNLIRMDHTGRGMPDGIRKMMDTHILKERPSPSLPEERLLEIVEIAENLADSAEAGVSNLISTELFPVRRLYIGKGGATMWLTDALPYNPIYGHPLTAPKPDYHYGYPAGQKSTWTSEQGAVVDHPFASPYTQPGRGNNFPFLALELRSESTGGTLWHAENQVAGSGSYCVNAMRWLLKQASPTQVIPVTDCVAFTSCMTHREMVFYVHYYAEEDSYFYMCYLQRFCGETCGHCRPSLVDIPSSHVHVMPLAM</sequence>
<evidence type="ECO:0000256" key="1">
    <source>
        <dbReference type="SAM" id="MobiDB-lite"/>
    </source>
</evidence>
<dbReference type="PANTHER" id="PTHR42470">
    <property type="entry name" value="VAST DOMAIN-CONTAINING PROTEIN"/>
    <property type="match status" value="1"/>
</dbReference>
<dbReference type="Proteomes" id="UP000324767">
    <property type="component" value="Unassembled WGS sequence"/>
</dbReference>
<protein>
    <recommendedName>
        <fullName evidence="2">DUF7924 domain-containing protein</fullName>
    </recommendedName>
</protein>
<dbReference type="OrthoDB" id="5426775at2759"/>
<feature type="domain" description="DUF7924" evidence="2">
    <location>
        <begin position="77"/>
        <end position="259"/>
    </location>
</feature>
<organism evidence="3 4">
    <name type="scientific">Lasallia pustulata</name>
    <dbReference type="NCBI Taxonomy" id="136370"/>
    <lineage>
        <taxon>Eukaryota</taxon>
        <taxon>Fungi</taxon>
        <taxon>Dikarya</taxon>
        <taxon>Ascomycota</taxon>
        <taxon>Pezizomycotina</taxon>
        <taxon>Lecanoromycetes</taxon>
        <taxon>OSLEUM clade</taxon>
        <taxon>Umbilicariomycetidae</taxon>
        <taxon>Umbilicariales</taxon>
        <taxon>Umbilicariaceae</taxon>
        <taxon>Lasallia</taxon>
    </lineage>
</organism>
<dbReference type="EMBL" id="VXIT01000029">
    <property type="protein sequence ID" value="KAA6406411.1"/>
    <property type="molecule type" value="Genomic_DNA"/>
</dbReference>
<dbReference type="InterPro" id="IPR057684">
    <property type="entry name" value="DUF7924"/>
</dbReference>
<comment type="caution">
    <text evidence="3">The sequence shown here is derived from an EMBL/GenBank/DDBJ whole genome shotgun (WGS) entry which is preliminary data.</text>
</comment>
<evidence type="ECO:0000313" key="4">
    <source>
        <dbReference type="Proteomes" id="UP000324767"/>
    </source>
</evidence>